<feature type="glycosylation site" description="N-linked (GlcNAc...) asparagine" evidence="4">
    <location>
        <position position="108"/>
    </location>
</feature>
<dbReference type="Proteomes" id="UP000321903">
    <property type="component" value="Unassembled WGS sequence"/>
</dbReference>
<dbReference type="AlphaFoldDB" id="A0A5C7ACF3"/>
<comment type="caution">
    <text evidence="6">The sequence shown here is derived from an EMBL/GenBank/DDBJ whole genome shotgun (WGS) entry which is preliminary data.</text>
</comment>
<feature type="active site" evidence="1">
    <location>
        <position position="213"/>
    </location>
</feature>
<keyword evidence="2" id="KW-0067">ATP-binding</keyword>
<dbReference type="RefSeq" id="WP_147223009.1">
    <property type="nucleotide sequence ID" value="NZ_CAJGYY010000001.1"/>
</dbReference>
<evidence type="ECO:0000313" key="7">
    <source>
        <dbReference type="Proteomes" id="UP000321903"/>
    </source>
</evidence>
<dbReference type="InterPro" id="IPR036388">
    <property type="entry name" value="WH-like_DNA-bd_sf"/>
</dbReference>
<dbReference type="PROSITE" id="PS51459">
    <property type="entry name" value="FIDO"/>
    <property type="match status" value="1"/>
</dbReference>
<dbReference type="PANTHER" id="PTHR13504">
    <property type="entry name" value="FIDO DOMAIN-CONTAINING PROTEIN DDB_G0283145"/>
    <property type="match status" value="1"/>
</dbReference>
<protein>
    <submittedName>
        <fullName evidence="6">Fic family protein</fullName>
    </submittedName>
</protein>
<evidence type="ECO:0000256" key="3">
    <source>
        <dbReference type="PIRSR" id="PIRSR640198-3"/>
    </source>
</evidence>
<proteinExistence type="predicted"/>
<keyword evidence="2" id="KW-0547">Nucleotide-binding</keyword>
<evidence type="ECO:0000313" key="6">
    <source>
        <dbReference type="EMBL" id="TXD98493.1"/>
    </source>
</evidence>
<feature type="domain" description="Fido" evidence="5">
    <location>
        <begin position="117"/>
        <end position="278"/>
    </location>
</feature>
<reference evidence="6 7" key="1">
    <citation type="submission" date="2019-08" db="EMBL/GenBank/DDBJ databases">
        <title>Genome sequence of Psychrobacter frigidicola ACAM304 (type strain).</title>
        <authorList>
            <person name="Bowman J.P."/>
        </authorList>
    </citation>
    <scope>NUCLEOTIDE SEQUENCE [LARGE SCALE GENOMIC DNA]</scope>
    <source>
        <strain evidence="6 7">ACAM 304</strain>
    </source>
</reference>
<dbReference type="GO" id="GO:0005524">
    <property type="term" value="F:ATP binding"/>
    <property type="evidence" value="ECO:0007669"/>
    <property type="project" value="UniProtKB-KW"/>
</dbReference>
<dbReference type="SUPFAM" id="SSF140931">
    <property type="entry name" value="Fic-like"/>
    <property type="match status" value="1"/>
</dbReference>
<evidence type="ECO:0000259" key="5">
    <source>
        <dbReference type="PROSITE" id="PS51459"/>
    </source>
</evidence>
<dbReference type="PANTHER" id="PTHR13504:SF33">
    <property type="entry name" value="FIC FAMILY PROTEIN"/>
    <property type="match status" value="1"/>
</dbReference>
<keyword evidence="7" id="KW-1185">Reference proteome</keyword>
<evidence type="ECO:0000256" key="1">
    <source>
        <dbReference type="PIRSR" id="PIRSR640198-1"/>
    </source>
</evidence>
<dbReference type="OrthoDB" id="9807853at2"/>
<gene>
    <name evidence="6" type="ORF">ES754_06185</name>
</gene>
<dbReference type="Gene3D" id="1.10.3290.10">
    <property type="entry name" value="Fido-like domain"/>
    <property type="match status" value="1"/>
</dbReference>
<dbReference type="Gene3D" id="1.10.10.10">
    <property type="entry name" value="Winged helix-like DNA-binding domain superfamily/Winged helix DNA-binding domain"/>
    <property type="match status" value="1"/>
</dbReference>
<sequence length="374" mass="42661">MKYVTYIYENPDWTQWQWSDKKLLPLVSRVRLLQGRLLGKLQTLGFDLNVEAQLDAVTLEVVKTSEIEGEALNSEQVRSSVARHLGIDNGVMPAATREIDAVVEMMLNATYHYQQPLLLDDLLGWHRALFPDGYSGLYRIKAGSIRDDSQGPMQVVSGGYGREQVHFVAPSADKLSDELDKFLSWFNTPPHQQDHIDLVIKAGIAHLWFVTIHPFDDGNGRLTRAITERVLAQSDDSAQRFYSMSAQILKQRNDYYKILERTQKGNTDITDWLVWFLQTLEQALIAAQTTTSTIVNKASFWQRHRQHALSTRQVHMLNILLTDFYGKLTTKKWATMTKCSIDTALRDINDLIEKGILKKSESSGRSTSYEIEAI</sequence>
<evidence type="ECO:0000256" key="4">
    <source>
        <dbReference type="PIRSR" id="PIRSR640198-4"/>
    </source>
</evidence>
<dbReference type="Pfam" id="PF02661">
    <property type="entry name" value="Fic"/>
    <property type="match status" value="1"/>
</dbReference>
<dbReference type="EMBL" id="VORZ01000001">
    <property type="protein sequence ID" value="TXD98493.1"/>
    <property type="molecule type" value="Genomic_DNA"/>
</dbReference>
<dbReference type="InterPro" id="IPR036597">
    <property type="entry name" value="Fido-like_dom_sf"/>
</dbReference>
<dbReference type="InterPro" id="IPR040198">
    <property type="entry name" value="Fido_containing"/>
</dbReference>
<dbReference type="InterPro" id="IPR025230">
    <property type="entry name" value="DUF4172"/>
</dbReference>
<feature type="site" description="Important for autoinhibition of adenylyltransferase activity" evidence="3">
    <location>
        <position position="68"/>
    </location>
</feature>
<name>A0A5C7ACF3_9GAMM</name>
<accession>A0A5C7ACF3</accession>
<dbReference type="Pfam" id="PF13776">
    <property type="entry name" value="DUF4172"/>
    <property type="match status" value="1"/>
</dbReference>
<dbReference type="InterPro" id="IPR003812">
    <property type="entry name" value="Fido"/>
</dbReference>
<evidence type="ECO:0000256" key="2">
    <source>
        <dbReference type="PIRSR" id="PIRSR640198-2"/>
    </source>
</evidence>
<feature type="binding site" evidence="2">
    <location>
        <begin position="255"/>
        <end position="256"/>
    </location>
    <ligand>
        <name>ATP</name>
        <dbReference type="ChEBI" id="CHEBI:30616"/>
    </ligand>
</feature>
<organism evidence="6 7">
    <name type="scientific">Psychrobacter frigidicola</name>
    <dbReference type="NCBI Taxonomy" id="45611"/>
    <lineage>
        <taxon>Bacteria</taxon>
        <taxon>Pseudomonadati</taxon>
        <taxon>Pseudomonadota</taxon>
        <taxon>Gammaproteobacteria</taxon>
        <taxon>Moraxellales</taxon>
        <taxon>Moraxellaceae</taxon>
        <taxon>Psychrobacter</taxon>
    </lineage>
</organism>
<feature type="binding site" evidence="2">
    <location>
        <begin position="217"/>
        <end position="224"/>
    </location>
    <ligand>
        <name>ATP</name>
        <dbReference type="ChEBI" id="CHEBI:30616"/>
    </ligand>
</feature>